<dbReference type="EMBL" id="KM065745">
    <property type="protein sequence ID" value="AIH15756.1"/>
    <property type="molecule type" value="Genomic_DNA"/>
</dbReference>
<protein>
    <submittedName>
        <fullName evidence="2">Uncharacterized protein</fullName>
    </submittedName>
</protein>
<evidence type="ECO:0000256" key="1">
    <source>
        <dbReference type="SAM" id="Phobius"/>
    </source>
</evidence>
<evidence type="ECO:0000313" key="2">
    <source>
        <dbReference type="EMBL" id="AIH15756.1"/>
    </source>
</evidence>
<name>A0A075X8P5_9HYPH</name>
<keyword evidence="1" id="KW-0472">Membrane</keyword>
<sequence length="41" mass="4840">MFDISDFDSKSKELPTNMPRLLMRPTFVAAVAFSFRFQLKR</sequence>
<keyword evidence="1" id="KW-1133">Transmembrane helix</keyword>
<keyword evidence="1" id="KW-0812">Transmembrane</keyword>
<organism evidence="2">
    <name type="scientific">Ochrobactrum sp. SJY1</name>
    <dbReference type="NCBI Taxonomy" id="1526653"/>
    <lineage>
        <taxon>Bacteria</taxon>
        <taxon>Pseudomonadati</taxon>
        <taxon>Pseudomonadota</taxon>
        <taxon>Alphaproteobacteria</taxon>
        <taxon>Hyphomicrobiales</taxon>
        <taxon>Brucellaceae</taxon>
        <taxon>Brucella/Ochrobactrum group</taxon>
        <taxon>Ochrobactrum</taxon>
    </lineage>
</organism>
<accession>A0A075X8P5</accession>
<reference evidence="2" key="1">
    <citation type="journal article" date="2015" name="Appl. Environ. Microbiol.">
        <title>Molecular mechanism of nicotine degradation by a newly isolated strain, Ochrobactrum sp. strain SJY1.</title>
        <authorList>
            <person name="Yu H."/>
            <person name="Tang H."/>
            <person name="Zhu X."/>
            <person name="Li Y."/>
            <person name="Xu P."/>
        </authorList>
    </citation>
    <scope>NUCLEOTIDE SEQUENCE</scope>
    <source>
        <strain evidence="2">SJY1</strain>
    </source>
</reference>
<proteinExistence type="predicted"/>
<dbReference type="AlphaFoldDB" id="A0A075X8P5"/>
<feature type="transmembrane region" description="Helical" evidence="1">
    <location>
        <begin position="21"/>
        <end position="39"/>
    </location>
</feature>